<dbReference type="SUPFAM" id="SSF55961">
    <property type="entry name" value="Bet v1-like"/>
    <property type="match status" value="1"/>
</dbReference>
<evidence type="ECO:0000313" key="2">
    <source>
        <dbReference type="EMBL" id="MFF8279458.1"/>
    </source>
</evidence>
<reference evidence="2 3" key="1">
    <citation type="submission" date="2024-10" db="EMBL/GenBank/DDBJ databases">
        <title>The Natural Products Discovery Center: Release of the First 8490 Sequenced Strains for Exploring Actinobacteria Biosynthetic Diversity.</title>
        <authorList>
            <person name="Kalkreuter E."/>
            <person name="Kautsar S.A."/>
            <person name="Yang D."/>
            <person name="Bader C.D."/>
            <person name="Teijaro C.N."/>
            <person name="Fluegel L."/>
            <person name="Davis C.M."/>
            <person name="Simpson J.R."/>
            <person name="Lauterbach L."/>
            <person name="Steele A.D."/>
            <person name="Gui C."/>
            <person name="Meng S."/>
            <person name="Li G."/>
            <person name="Viehrig K."/>
            <person name="Ye F."/>
            <person name="Su P."/>
            <person name="Kiefer A.F."/>
            <person name="Nichols A."/>
            <person name="Cepeda A.J."/>
            <person name="Yan W."/>
            <person name="Fan B."/>
            <person name="Jiang Y."/>
            <person name="Adhikari A."/>
            <person name="Zheng C.-J."/>
            <person name="Schuster L."/>
            <person name="Cowan T.M."/>
            <person name="Smanski M.J."/>
            <person name="Chevrette M.G."/>
            <person name="De Carvalho L.P.S."/>
            <person name="Shen B."/>
        </authorList>
    </citation>
    <scope>NUCLEOTIDE SEQUENCE [LARGE SCALE GENOMIC DNA]</scope>
    <source>
        <strain evidence="2 3">NPDC015755</strain>
    </source>
</reference>
<protein>
    <submittedName>
        <fullName evidence="2">SRPBCC family protein</fullName>
    </submittedName>
</protein>
<dbReference type="Gene3D" id="3.30.530.20">
    <property type="match status" value="1"/>
</dbReference>
<proteinExistence type="predicted"/>
<evidence type="ECO:0000256" key="1">
    <source>
        <dbReference type="SAM" id="MobiDB-lite"/>
    </source>
</evidence>
<organism evidence="2 3">
    <name type="scientific">Streptomyces lateritius</name>
    <dbReference type="NCBI Taxonomy" id="67313"/>
    <lineage>
        <taxon>Bacteria</taxon>
        <taxon>Bacillati</taxon>
        <taxon>Actinomycetota</taxon>
        <taxon>Actinomycetes</taxon>
        <taxon>Kitasatosporales</taxon>
        <taxon>Streptomycetaceae</taxon>
        <taxon>Streptomyces</taxon>
    </lineage>
</organism>
<comment type="caution">
    <text evidence="2">The sequence shown here is derived from an EMBL/GenBank/DDBJ whole genome shotgun (WGS) entry which is preliminary data.</text>
</comment>
<dbReference type="EMBL" id="JBIBSM010000015">
    <property type="protein sequence ID" value="MFF8279458.1"/>
    <property type="molecule type" value="Genomic_DNA"/>
</dbReference>
<dbReference type="InterPro" id="IPR023393">
    <property type="entry name" value="START-like_dom_sf"/>
</dbReference>
<feature type="compositionally biased region" description="Basic and acidic residues" evidence="1">
    <location>
        <begin position="145"/>
        <end position="162"/>
    </location>
</feature>
<feature type="region of interest" description="Disordered" evidence="1">
    <location>
        <begin position="142"/>
        <end position="162"/>
    </location>
</feature>
<name>A0ABW6YHX6_9ACTN</name>
<dbReference type="Proteomes" id="UP001603013">
    <property type="component" value="Unassembled WGS sequence"/>
</dbReference>
<evidence type="ECO:0000313" key="3">
    <source>
        <dbReference type="Proteomes" id="UP001603013"/>
    </source>
</evidence>
<sequence>MAVRHQLIRRAPEAVWAVLADPSRYSDWVVGTSDSKPLDGDWPEVGSRLLYTVRIGPWSGDGETVVRRCVPGAELELEAFAKGIGSARIALDVRPWGEETLIICDEHPLRGLGGRWHNTLSDAVIQLRHRDMLGRLARTVENGTGEDRPNADRADEASVRAV</sequence>
<gene>
    <name evidence="2" type="ORF">ACF05T_25615</name>
</gene>
<dbReference type="Pfam" id="PF10604">
    <property type="entry name" value="Polyketide_cyc2"/>
    <property type="match status" value="1"/>
</dbReference>
<accession>A0ABW6YHX6</accession>
<dbReference type="CDD" id="cd07812">
    <property type="entry name" value="SRPBCC"/>
    <property type="match status" value="1"/>
</dbReference>
<dbReference type="RefSeq" id="WP_391936419.1">
    <property type="nucleotide sequence ID" value="NZ_JBIBSM010000015.1"/>
</dbReference>
<keyword evidence="3" id="KW-1185">Reference proteome</keyword>
<dbReference type="InterPro" id="IPR019587">
    <property type="entry name" value="Polyketide_cyclase/dehydratase"/>
</dbReference>